<proteinExistence type="predicted"/>
<dbReference type="PANTHER" id="PTHR43066">
    <property type="entry name" value="RHOMBOID-RELATED PROTEIN"/>
    <property type="match status" value="1"/>
</dbReference>
<organism evidence="7 8">
    <name type="scientific">Litorihabitans aurantiacus</name>
    <dbReference type="NCBI Taxonomy" id="1930061"/>
    <lineage>
        <taxon>Bacteria</taxon>
        <taxon>Bacillati</taxon>
        <taxon>Actinomycetota</taxon>
        <taxon>Actinomycetes</taxon>
        <taxon>Micrococcales</taxon>
        <taxon>Beutenbergiaceae</taxon>
        <taxon>Litorihabitans</taxon>
    </lineage>
</organism>
<dbReference type="InterPro" id="IPR035952">
    <property type="entry name" value="Rhomboid-like_sf"/>
</dbReference>
<dbReference type="InterPro" id="IPR022764">
    <property type="entry name" value="Peptidase_S54_rhomboid_dom"/>
</dbReference>
<accession>A0AA37XHQ8</accession>
<dbReference type="RefSeq" id="WP_284251817.1">
    <property type="nucleotide sequence ID" value="NZ_BSUM01000001.1"/>
</dbReference>
<evidence type="ECO:0000256" key="2">
    <source>
        <dbReference type="ARBA" id="ARBA00022692"/>
    </source>
</evidence>
<feature type="transmembrane region" description="Helical" evidence="5">
    <location>
        <begin position="154"/>
        <end position="178"/>
    </location>
</feature>
<sequence length="216" mass="22582">MTDTFRTRPPAAGRARITGETLRSAAVAIGVLAALMVVLQVLNTLTGNALTQHLGIRPRSGEGLLGIVMAPLLHGSWAHLGANLVLVLILGFLLMLGGARQFVAVTGVVWLVSGLGIWLTAPRGSVTIGASVLVFGWLAHLVVRGFFTRDVWQIVLGVVLLALWGSMFWTGIAGAAFGPGAVSWQGHLFGAIGGVLAAVMVARADGGARRPLLQRR</sequence>
<feature type="transmembrane region" description="Helical" evidence="5">
    <location>
        <begin position="77"/>
        <end position="95"/>
    </location>
</feature>
<comment type="subcellular location">
    <subcellularLocation>
        <location evidence="1">Membrane</location>
        <topology evidence="1">Multi-pass membrane protein</topology>
    </subcellularLocation>
</comment>
<feature type="transmembrane region" description="Helical" evidence="5">
    <location>
        <begin position="21"/>
        <end position="42"/>
    </location>
</feature>
<reference evidence="7" key="1">
    <citation type="journal article" date="2014" name="Int. J. Syst. Evol. Microbiol.">
        <title>Complete genome sequence of Corynebacterium casei LMG S-19264T (=DSM 44701T), isolated from a smear-ripened cheese.</title>
        <authorList>
            <consortium name="US DOE Joint Genome Institute (JGI-PGF)"/>
            <person name="Walter F."/>
            <person name="Albersmeier A."/>
            <person name="Kalinowski J."/>
            <person name="Ruckert C."/>
        </authorList>
    </citation>
    <scope>NUCLEOTIDE SEQUENCE</scope>
    <source>
        <strain evidence="7">NBRC 112290</strain>
    </source>
</reference>
<feature type="domain" description="Peptidase S54 rhomboid" evidence="6">
    <location>
        <begin position="65"/>
        <end position="203"/>
    </location>
</feature>
<keyword evidence="7" id="KW-0378">Hydrolase</keyword>
<dbReference type="Gene3D" id="1.20.1540.10">
    <property type="entry name" value="Rhomboid-like"/>
    <property type="match status" value="1"/>
</dbReference>
<feature type="transmembrane region" description="Helical" evidence="5">
    <location>
        <begin position="184"/>
        <end position="206"/>
    </location>
</feature>
<keyword evidence="8" id="KW-1185">Reference proteome</keyword>
<feature type="transmembrane region" description="Helical" evidence="5">
    <location>
        <begin position="102"/>
        <end position="121"/>
    </location>
</feature>
<protein>
    <submittedName>
        <fullName evidence="7">Rhomboid family intramembrane serine protease</fullName>
    </submittedName>
</protein>
<reference evidence="7" key="2">
    <citation type="submission" date="2023-02" db="EMBL/GenBank/DDBJ databases">
        <authorList>
            <person name="Sun Q."/>
            <person name="Mori K."/>
        </authorList>
    </citation>
    <scope>NUCLEOTIDE SEQUENCE</scope>
    <source>
        <strain evidence="7">NBRC 112290</strain>
    </source>
</reference>
<evidence type="ECO:0000256" key="5">
    <source>
        <dbReference type="SAM" id="Phobius"/>
    </source>
</evidence>
<keyword evidence="3 5" id="KW-1133">Transmembrane helix</keyword>
<gene>
    <name evidence="7" type="ORF">GCM10025875_31340</name>
</gene>
<evidence type="ECO:0000313" key="8">
    <source>
        <dbReference type="Proteomes" id="UP001157161"/>
    </source>
</evidence>
<dbReference type="Pfam" id="PF01694">
    <property type="entry name" value="Rhomboid"/>
    <property type="match status" value="1"/>
</dbReference>
<name>A0AA37XHQ8_9MICO</name>
<dbReference type="GO" id="GO:0004252">
    <property type="term" value="F:serine-type endopeptidase activity"/>
    <property type="evidence" value="ECO:0007669"/>
    <property type="project" value="InterPro"/>
</dbReference>
<keyword evidence="7" id="KW-0645">Protease</keyword>
<evidence type="ECO:0000313" key="7">
    <source>
        <dbReference type="EMBL" id="GMA33142.1"/>
    </source>
</evidence>
<dbReference type="GO" id="GO:0016020">
    <property type="term" value="C:membrane"/>
    <property type="evidence" value="ECO:0007669"/>
    <property type="project" value="UniProtKB-SubCell"/>
</dbReference>
<keyword evidence="4 5" id="KW-0472">Membrane</keyword>
<feature type="transmembrane region" description="Helical" evidence="5">
    <location>
        <begin position="127"/>
        <end position="147"/>
    </location>
</feature>
<evidence type="ECO:0000256" key="3">
    <source>
        <dbReference type="ARBA" id="ARBA00022989"/>
    </source>
</evidence>
<dbReference type="GO" id="GO:0006508">
    <property type="term" value="P:proteolysis"/>
    <property type="evidence" value="ECO:0007669"/>
    <property type="project" value="UniProtKB-KW"/>
</dbReference>
<keyword evidence="2 5" id="KW-0812">Transmembrane</keyword>
<dbReference type="SUPFAM" id="SSF144091">
    <property type="entry name" value="Rhomboid-like"/>
    <property type="match status" value="1"/>
</dbReference>
<dbReference type="AlphaFoldDB" id="A0AA37XHQ8"/>
<evidence type="ECO:0000259" key="6">
    <source>
        <dbReference type="Pfam" id="PF01694"/>
    </source>
</evidence>
<evidence type="ECO:0000256" key="1">
    <source>
        <dbReference type="ARBA" id="ARBA00004141"/>
    </source>
</evidence>
<dbReference type="Proteomes" id="UP001157161">
    <property type="component" value="Unassembled WGS sequence"/>
</dbReference>
<dbReference type="EMBL" id="BSUM01000001">
    <property type="protein sequence ID" value="GMA33142.1"/>
    <property type="molecule type" value="Genomic_DNA"/>
</dbReference>
<evidence type="ECO:0000256" key="4">
    <source>
        <dbReference type="ARBA" id="ARBA00023136"/>
    </source>
</evidence>
<comment type="caution">
    <text evidence="7">The sequence shown here is derived from an EMBL/GenBank/DDBJ whole genome shotgun (WGS) entry which is preliminary data.</text>
</comment>